<sequence length="445" mass="50460">MKIGIIGAGIAGLAAAYDLSTKGHKVTVYEAAPFIGGQASTIPVGGAPLERGYHHLFTNDKAILDLMDDLGIGEAMKWYPSRVGTYTSGKVYKTTTALDLLRFGAIPFLDRIKLGLFALKVGRIKDWRCLEDETADYWLRERLGGKAYEKVWAPLLKGKFGRYFDQIGMPWFWSKIQTRFASRQGIRGREMLGYPDGSFDTILDKLEADIRSRDGKIHISTPVEKVEVVDGVAKALIAKSPDGEVIREEVDTILSTVPSFSFPDLVELPDDYKKRLTDVHYLAAVVVVLELDQPLTSFYWMNIADPDVPFLGLIEHTNMLPKEWYGGRNLLYLTNYLDRNDDVYKMSEAELLDLYLPHLTKFNPKFDRSWIKKVHYNALSAAQPIIGTNYSKAIPDHRTPVKKLYLANTTQIYPEDRGTNYSIRMGRELAQMIISDEQQSWSNWK</sequence>
<dbReference type="PANTHER" id="PTHR42923">
    <property type="entry name" value="PROTOPORPHYRINOGEN OXIDASE"/>
    <property type="match status" value="1"/>
</dbReference>
<dbReference type="RefSeq" id="WP_342823084.1">
    <property type="nucleotide sequence ID" value="NZ_CP046146.1"/>
</dbReference>
<evidence type="ECO:0000313" key="2">
    <source>
        <dbReference type="EMBL" id="MDG0865855.1"/>
    </source>
</evidence>
<dbReference type="EMBL" id="WMBE01000001">
    <property type="protein sequence ID" value="MDG0865855.1"/>
    <property type="molecule type" value="Genomic_DNA"/>
</dbReference>
<dbReference type="AlphaFoldDB" id="A0AAJ6CTC2"/>
<dbReference type="SUPFAM" id="SSF51905">
    <property type="entry name" value="FAD/NAD(P)-binding domain"/>
    <property type="match status" value="1"/>
</dbReference>
<keyword evidence="4" id="KW-1185">Reference proteome</keyword>
<reference evidence="4 5" key="1">
    <citation type="submission" date="2019-11" db="EMBL/GenBank/DDBJ databases">
        <authorList>
            <person name="Cho J.-C."/>
        </authorList>
    </citation>
    <scope>NUCLEOTIDE SEQUENCE [LARGE SCALE GENOMIC DNA]</scope>
    <source>
        <strain evidence="3 4">JH1073</strain>
        <strain evidence="2 5">JH702</strain>
    </source>
</reference>
<dbReference type="Pfam" id="PF01593">
    <property type="entry name" value="Amino_oxidase"/>
    <property type="match status" value="1"/>
</dbReference>
<reference evidence="3" key="2">
    <citation type="journal article" date="2023" name="Nat. Commun.">
        <title>Cultivation of marine bacteria of the SAR202 clade.</title>
        <authorList>
            <person name="Lim Y."/>
            <person name="Seo J.H."/>
            <person name="Giovannoni S.J."/>
            <person name="Kang I."/>
            <person name="Cho J.C."/>
        </authorList>
    </citation>
    <scope>NUCLEOTIDE SEQUENCE</scope>
    <source>
        <strain evidence="3">JH1073</strain>
    </source>
</reference>
<feature type="domain" description="Amine oxidase" evidence="1">
    <location>
        <begin position="10"/>
        <end position="409"/>
    </location>
</feature>
<dbReference type="Gene3D" id="3.50.50.60">
    <property type="entry name" value="FAD/NAD(P)-binding domain"/>
    <property type="match status" value="1"/>
</dbReference>
<dbReference type="PANTHER" id="PTHR42923:SF46">
    <property type="entry name" value="AMINE OXIDASE"/>
    <property type="match status" value="1"/>
</dbReference>
<dbReference type="NCBIfam" id="NF005560">
    <property type="entry name" value="PRK07233.1"/>
    <property type="match status" value="1"/>
</dbReference>
<reference evidence="4" key="3">
    <citation type="submission" date="2023-06" db="EMBL/GenBank/DDBJ databases">
        <title>Pangenomics reveal diversification of enzyme families and niche specialization in globally abundant SAR202 bacteria.</title>
        <authorList>
            <person name="Saw J.H.W."/>
        </authorList>
    </citation>
    <scope>NUCLEOTIDE SEQUENCE [LARGE SCALE GENOMIC DNA]</scope>
    <source>
        <strain evidence="4">JH1073</strain>
    </source>
</reference>
<dbReference type="InterPro" id="IPR036188">
    <property type="entry name" value="FAD/NAD-bd_sf"/>
</dbReference>
<organism evidence="3 4">
    <name type="scientific">Candidatus Lucifugimonas marina</name>
    <dbReference type="NCBI Taxonomy" id="3038979"/>
    <lineage>
        <taxon>Bacteria</taxon>
        <taxon>Bacillati</taxon>
        <taxon>Chloroflexota</taxon>
        <taxon>Dehalococcoidia</taxon>
        <taxon>SAR202 cluster</taxon>
        <taxon>Candidatus Lucifugimonadales</taxon>
        <taxon>Candidatus Lucifugimonadaceae</taxon>
        <taxon>Candidatus Lucifugimonas</taxon>
    </lineage>
</organism>
<evidence type="ECO:0000313" key="3">
    <source>
        <dbReference type="EMBL" id="WFG39412.1"/>
    </source>
</evidence>
<dbReference type="InterPro" id="IPR002937">
    <property type="entry name" value="Amino_oxidase"/>
</dbReference>
<evidence type="ECO:0000313" key="5">
    <source>
        <dbReference type="Proteomes" id="UP001321249"/>
    </source>
</evidence>
<gene>
    <name evidence="2" type="ORF">GKO46_02055</name>
    <name evidence="3" type="ORF">GKO48_07205</name>
</gene>
<dbReference type="InterPro" id="IPR050464">
    <property type="entry name" value="Zeta_carotene_desat/Oxidored"/>
</dbReference>
<dbReference type="Proteomes" id="UP001321249">
    <property type="component" value="Unassembled WGS sequence"/>
</dbReference>
<evidence type="ECO:0000313" key="4">
    <source>
        <dbReference type="Proteomes" id="UP001219901"/>
    </source>
</evidence>
<dbReference type="EMBL" id="CP046147">
    <property type="protein sequence ID" value="WFG39412.1"/>
    <property type="molecule type" value="Genomic_DNA"/>
</dbReference>
<dbReference type="PRINTS" id="PR00419">
    <property type="entry name" value="ADXRDTASE"/>
</dbReference>
<evidence type="ECO:0000259" key="1">
    <source>
        <dbReference type="Pfam" id="PF01593"/>
    </source>
</evidence>
<dbReference type="GO" id="GO:0016491">
    <property type="term" value="F:oxidoreductase activity"/>
    <property type="evidence" value="ECO:0007669"/>
    <property type="project" value="InterPro"/>
</dbReference>
<accession>A0AAJ6CTC2</accession>
<name>A0AAJ6CTC2_9CHLR</name>
<proteinExistence type="predicted"/>
<dbReference type="Gene3D" id="3.90.660.50">
    <property type="match status" value="1"/>
</dbReference>
<protein>
    <submittedName>
        <fullName evidence="3">FAD-dependent oxidoreductase</fullName>
    </submittedName>
</protein>
<dbReference type="Proteomes" id="UP001219901">
    <property type="component" value="Chromosome"/>
</dbReference>